<dbReference type="EMBL" id="JACEIK010000930">
    <property type="protein sequence ID" value="MCD7463965.1"/>
    <property type="molecule type" value="Genomic_DNA"/>
</dbReference>
<evidence type="ECO:0000313" key="2">
    <source>
        <dbReference type="Proteomes" id="UP000823775"/>
    </source>
</evidence>
<evidence type="ECO:0000313" key="1">
    <source>
        <dbReference type="EMBL" id="MCD7463965.1"/>
    </source>
</evidence>
<accession>A0ABS8SYS8</accession>
<keyword evidence="2" id="KW-1185">Reference proteome</keyword>
<gene>
    <name evidence="1" type="ORF">HAX54_051836</name>
</gene>
<comment type="caution">
    <text evidence="1">The sequence shown here is derived from an EMBL/GenBank/DDBJ whole genome shotgun (WGS) entry which is preliminary data.</text>
</comment>
<proteinExistence type="predicted"/>
<name>A0ABS8SYS8_DATST</name>
<organism evidence="1 2">
    <name type="scientific">Datura stramonium</name>
    <name type="common">Jimsonweed</name>
    <name type="synonym">Common thornapple</name>
    <dbReference type="NCBI Taxonomy" id="4076"/>
    <lineage>
        <taxon>Eukaryota</taxon>
        <taxon>Viridiplantae</taxon>
        <taxon>Streptophyta</taxon>
        <taxon>Embryophyta</taxon>
        <taxon>Tracheophyta</taxon>
        <taxon>Spermatophyta</taxon>
        <taxon>Magnoliopsida</taxon>
        <taxon>eudicotyledons</taxon>
        <taxon>Gunneridae</taxon>
        <taxon>Pentapetalae</taxon>
        <taxon>asterids</taxon>
        <taxon>lamiids</taxon>
        <taxon>Solanales</taxon>
        <taxon>Solanaceae</taxon>
        <taxon>Solanoideae</taxon>
        <taxon>Datureae</taxon>
        <taxon>Datura</taxon>
    </lineage>
</organism>
<reference evidence="1 2" key="1">
    <citation type="journal article" date="2021" name="BMC Genomics">
        <title>Datura genome reveals duplications of psychoactive alkaloid biosynthetic genes and high mutation rate following tissue culture.</title>
        <authorList>
            <person name="Rajewski A."/>
            <person name="Carter-House D."/>
            <person name="Stajich J."/>
            <person name="Litt A."/>
        </authorList>
    </citation>
    <scope>NUCLEOTIDE SEQUENCE [LARGE SCALE GENOMIC DNA]</scope>
    <source>
        <strain evidence="1">AR-01</strain>
    </source>
</reference>
<protein>
    <submittedName>
        <fullName evidence="1">Uncharacterized protein</fullName>
    </submittedName>
</protein>
<sequence length="189" mass="21136">MYGETLISNDDLLSLFLRSPDIFRNHISITTLDTYAVVERSPVISEINDNDNATKTMIGFGRPQNGISNTGIESTLWVKCLTITMTGICAIVRCNDAVEILTQLAEIINNNDLVIVQQDISDSDTHSDHCLIEDDHLFDNEDVVNMEGEDHGDQNINYHSIAIPYLVSTEESVEDFARMRDNGPVRTAF</sequence>
<dbReference type="Proteomes" id="UP000823775">
    <property type="component" value="Unassembled WGS sequence"/>
</dbReference>